<keyword evidence="4" id="KW-1185">Reference proteome</keyword>
<gene>
    <name evidence="3" type="ORF">R3P38DRAFT_3095364</name>
</gene>
<accession>A0AAV9ZRB4</accession>
<keyword evidence="1" id="KW-0175">Coiled coil</keyword>
<evidence type="ECO:0000256" key="2">
    <source>
        <dbReference type="SAM" id="MobiDB-lite"/>
    </source>
</evidence>
<evidence type="ECO:0000313" key="3">
    <source>
        <dbReference type="EMBL" id="KAK6988693.1"/>
    </source>
</evidence>
<dbReference type="AlphaFoldDB" id="A0AAV9ZRB4"/>
<protein>
    <submittedName>
        <fullName evidence="3">Uncharacterized protein</fullName>
    </submittedName>
</protein>
<dbReference type="EMBL" id="JAWWNJ010000121">
    <property type="protein sequence ID" value="KAK6988693.1"/>
    <property type="molecule type" value="Genomic_DNA"/>
</dbReference>
<reference evidence="3 4" key="1">
    <citation type="journal article" date="2024" name="J Genomics">
        <title>Draft genome sequencing and assembly of Favolaschia claudopus CIRM-BRFM 2984 isolated from oak limbs.</title>
        <authorList>
            <person name="Navarro D."/>
            <person name="Drula E."/>
            <person name="Chaduli D."/>
            <person name="Cazenave R."/>
            <person name="Ahrendt S."/>
            <person name="Wang J."/>
            <person name="Lipzen A."/>
            <person name="Daum C."/>
            <person name="Barry K."/>
            <person name="Grigoriev I.V."/>
            <person name="Favel A."/>
            <person name="Rosso M.N."/>
            <person name="Martin F."/>
        </authorList>
    </citation>
    <scope>NUCLEOTIDE SEQUENCE [LARGE SCALE GENOMIC DNA]</scope>
    <source>
        <strain evidence="3 4">CIRM-BRFM 2984</strain>
    </source>
</reference>
<feature type="region of interest" description="Disordered" evidence="2">
    <location>
        <begin position="152"/>
        <end position="176"/>
    </location>
</feature>
<evidence type="ECO:0000256" key="1">
    <source>
        <dbReference type="SAM" id="Coils"/>
    </source>
</evidence>
<organism evidence="3 4">
    <name type="scientific">Favolaschia claudopus</name>
    <dbReference type="NCBI Taxonomy" id="2862362"/>
    <lineage>
        <taxon>Eukaryota</taxon>
        <taxon>Fungi</taxon>
        <taxon>Dikarya</taxon>
        <taxon>Basidiomycota</taxon>
        <taxon>Agaricomycotina</taxon>
        <taxon>Agaricomycetes</taxon>
        <taxon>Agaricomycetidae</taxon>
        <taxon>Agaricales</taxon>
        <taxon>Marasmiineae</taxon>
        <taxon>Mycenaceae</taxon>
        <taxon>Favolaschia</taxon>
    </lineage>
</organism>
<dbReference type="Proteomes" id="UP001362999">
    <property type="component" value="Unassembled WGS sequence"/>
</dbReference>
<evidence type="ECO:0000313" key="4">
    <source>
        <dbReference type="Proteomes" id="UP001362999"/>
    </source>
</evidence>
<comment type="caution">
    <text evidence="3">The sequence shown here is derived from an EMBL/GenBank/DDBJ whole genome shotgun (WGS) entry which is preliminary data.</text>
</comment>
<feature type="coiled-coil region" evidence="1">
    <location>
        <begin position="68"/>
        <end position="133"/>
    </location>
</feature>
<feature type="region of interest" description="Disordered" evidence="2">
    <location>
        <begin position="1"/>
        <end position="35"/>
    </location>
</feature>
<proteinExistence type="predicted"/>
<name>A0AAV9ZRB4_9AGAR</name>
<feature type="compositionally biased region" description="Low complexity" evidence="2">
    <location>
        <begin position="20"/>
        <end position="32"/>
    </location>
</feature>
<sequence>MAGTTTTAALFKNEEDSESKSLLTTTKSASSTNPASQNLAAAARALSEAHKALALANSISIPDASDSMAALEQSNQKLQIQVAKLTVELKEERTRAEAMREENAALKGEVEGLKKKEKDEAELVEKLDELAGEMHARTGALTKKLSATKAAGGTVKRGLKRKAAERTAEAPAGASTGGRGSFIIIVAGVVIPTKRQRLETQKFPKRVRFGDDVQHVGLLARLAGPRRSTSPSLSNQPWKAFAPLVADRRGSPTDARYRWGEGNIRYH</sequence>